<dbReference type="InterPro" id="IPR016024">
    <property type="entry name" value="ARM-type_fold"/>
</dbReference>
<dbReference type="PANTHER" id="PTHR12634:SF13">
    <property type="entry name" value="SERINE_THREONINE-PROTEIN PHOSPHATASE 6 REGULATORY SUBUNIT 1"/>
    <property type="match status" value="1"/>
</dbReference>
<evidence type="ECO:0000313" key="3">
    <source>
        <dbReference type="Proteomes" id="UP000472268"/>
    </source>
</evidence>
<reference evidence="2" key="3">
    <citation type="submission" date="2025-09" db="UniProtKB">
        <authorList>
            <consortium name="Ensembl"/>
        </authorList>
    </citation>
    <scope>IDENTIFICATION</scope>
</reference>
<reference evidence="2" key="2">
    <citation type="submission" date="2025-08" db="UniProtKB">
        <authorList>
            <consortium name="Ensembl"/>
        </authorList>
    </citation>
    <scope>IDENTIFICATION</scope>
</reference>
<sequence>MFWKFDLHTSSHLDALLEREDLSLPELLDEEDVLQECKVVNRKLLDFLLQPPHLQAMVAWVTQEPPASGEERLRYKYPSVACEILTSDVPQINDALGADESLLNRLYGFLQSSGSLNPLLASFFSKVMGILINRKTDQLVSFLRKKDDFVDLLLQHIGTSAIMDLLLRLLTCVERPQLRQDVVNWLNEEKIVQRLIDQIHPSKDDNQHSNASQSLCDIIRLSREQMIQVQDSPEPDQLLATLEKQETIEQLLSNMLEGEQSQSVIVSGVQVLLTLLEPRRPSMEGQLELLAQATLDSTTSSVGALHALRPRLGRFHQLLLEPPELEPLRTTWGSLAPPLGNTRLHVVRLLASALSANDAALTQELLALDVPNTMLDLFFHYGFNNFLHAQVELCVSAMLGAGPPDSGPETPAPNPVVKHVSSGPQVPFSPRGWARTQLLQQCRLVERILTSWEENELVQSAGGPRKGYMGHLTRLANALVQNAEKGRGAPHVLSSLLGADLPSEQQEQWEAFVSGPLAETNRKNTVDLVSTHHLHSSSDDEDDRLKEFSFPEEAVLQQAFMDFQMQRMTSAFIDHFGFNDEEFGEQEESRKASPTCPGAPPAALPVCPGVAPLGRALAARAAPGLTGETLSVTGSASL</sequence>
<comment type="similarity">
    <text evidence="1">Belongs to the SAPS family.</text>
</comment>
<organism evidence="2 3">
    <name type="scientific">Suricata suricatta</name>
    <name type="common">Meerkat</name>
    <dbReference type="NCBI Taxonomy" id="37032"/>
    <lineage>
        <taxon>Eukaryota</taxon>
        <taxon>Metazoa</taxon>
        <taxon>Chordata</taxon>
        <taxon>Craniata</taxon>
        <taxon>Vertebrata</taxon>
        <taxon>Euteleostomi</taxon>
        <taxon>Mammalia</taxon>
        <taxon>Eutheria</taxon>
        <taxon>Laurasiatheria</taxon>
        <taxon>Carnivora</taxon>
        <taxon>Feliformia</taxon>
        <taxon>Herpestidae</taxon>
        <taxon>Suricata</taxon>
    </lineage>
</organism>
<proteinExistence type="inferred from homology"/>
<evidence type="ECO:0000256" key="1">
    <source>
        <dbReference type="ARBA" id="ARBA00006180"/>
    </source>
</evidence>
<dbReference type="GO" id="GO:0019903">
    <property type="term" value="F:protein phosphatase binding"/>
    <property type="evidence" value="ECO:0007669"/>
    <property type="project" value="InterPro"/>
</dbReference>
<dbReference type="GO" id="GO:0005829">
    <property type="term" value="C:cytosol"/>
    <property type="evidence" value="ECO:0007669"/>
    <property type="project" value="TreeGrafter"/>
</dbReference>
<protein>
    <submittedName>
        <fullName evidence="2">Protein phosphatase 6 regulatory subunit 1</fullName>
    </submittedName>
</protein>
<dbReference type="AlphaFoldDB" id="A0A673UYJ7"/>
<dbReference type="InterPro" id="IPR007587">
    <property type="entry name" value="SAPS"/>
</dbReference>
<accession>A0A673UYJ7</accession>
<reference evidence="2 3" key="1">
    <citation type="submission" date="2019-05" db="EMBL/GenBank/DDBJ databases">
        <title>A Chromosome-scale Meerkat (S. suricatta) Genome Assembly.</title>
        <authorList>
            <person name="Dudchenko O."/>
            <person name="Lieberman Aiden E."/>
            <person name="Tung J."/>
            <person name="Barreiro L.B."/>
            <person name="Clutton-Brock T.H."/>
        </authorList>
    </citation>
    <scope>NUCLEOTIDE SEQUENCE [LARGE SCALE GENOMIC DNA]</scope>
</reference>
<name>A0A673UYJ7_SURSU</name>
<gene>
    <name evidence="2" type="primary">PPP6R1</name>
</gene>
<keyword evidence="3" id="KW-1185">Reference proteome</keyword>
<evidence type="ECO:0000313" key="2">
    <source>
        <dbReference type="Ensembl" id="ENSSSUP00005026362.1"/>
    </source>
</evidence>
<dbReference type="Proteomes" id="UP000472268">
    <property type="component" value="Chromosome 16"/>
</dbReference>
<dbReference type="Pfam" id="PF04499">
    <property type="entry name" value="SAPS"/>
    <property type="match status" value="1"/>
</dbReference>
<dbReference type="Ensembl" id="ENSSSUT00005030139.1">
    <property type="protein sequence ID" value="ENSSSUP00005026362.1"/>
    <property type="gene ID" value="ENSSSUG00005016612.1"/>
</dbReference>
<dbReference type="SUPFAM" id="SSF48371">
    <property type="entry name" value="ARM repeat"/>
    <property type="match status" value="1"/>
</dbReference>
<dbReference type="GO" id="GO:0005634">
    <property type="term" value="C:nucleus"/>
    <property type="evidence" value="ECO:0007669"/>
    <property type="project" value="TreeGrafter"/>
</dbReference>
<dbReference type="GO" id="GO:0019888">
    <property type="term" value="F:protein phosphatase regulator activity"/>
    <property type="evidence" value="ECO:0007669"/>
    <property type="project" value="TreeGrafter"/>
</dbReference>
<dbReference type="PANTHER" id="PTHR12634">
    <property type="entry name" value="SIT4 YEAST -ASSOCIATING PROTEIN-RELATED"/>
    <property type="match status" value="1"/>
</dbReference>